<feature type="compositionally biased region" description="Acidic residues" evidence="2">
    <location>
        <begin position="34"/>
        <end position="48"/>
    </location>
</feature>
<evidence type="ECO:0000256" key="2">
    <source>
        <dbReference type="SAM" id="MobiDB-lite"/>
    </source>
</evidence>
<keyword evidence="1" id="KW-0175">Coiled coil</keyword>
<evidence type="ECO:0000256" key="1">
    <source>
        <dbReference type="SAM" id="Coils"/>
    </source>
</evidence>
<gene>
    <name evidence="3" type="ORF">UFOVP1158_31</name>
</gene>
<proteinExistence type="predicted"/>
<feature type="region of interest" description="Disordered" evidence="2">
    <location>
        <begin position="1"/>
        <end position="49"/>
    </location>
</feature>
<protein>
    <submittedName>
        <fullName evidence="3">Uncharacterized protein</fullName>
    </submittedName>
</protein>
<sequence length="298" mass="33082">MSEFDESVESDPIADAILHGGNSFTDPSGADSGADVEPESGADSDAGEELLLGKFKTPEDMAAAYQNLESQFTQDRQRLADLEALFQDDDNYEEAPIRPWGMEFNGEPENEEQLVSWAEKDPGAAAQWAISNTGRVPQETVNSLWEHWFETKPAEANSWYVNQQTQQIAQQYEAELDSLRQQITPLRDQQTQSLFESSLDSLESQIPDLADYSEKIQGYIDSIPTDQLHLAFFPQGMDTPEKIQTGVKSLYAVVRMQDAPAVFQQQAQSNAFTQSRQGVMNTGPADYDAKINAAILNG</sequence>
<dbReference type="EMBL" id="LR797105">
    <property type="protein sequence ID" value="CAB4187581.1"/>
    <property type="molecule type" value="Genomic_DNA"/>
</dbReference>
<name>A0A6J5R242_9CAUD</name>
<feature type="coiled-coil region" evidence="1">
    <location>
        <begin position="162"/>
        <end position="189"/>
    </location>
</feature>
<accession>A0A6J5R242</accession>
<organism evidence="3">
    <name type="scientific">uncultured Caudovirales phage</name>
    <dbReference type="NCBI Taxonomy" id="2100421"/>
    <lineage>
        <taxon>Viruses</taxon>
        <taxon>Duplodnaviria</taxon>
        <taxon>Heunggongvirae</taxon>
        <taxon>Uroviricota</taxon>
        <taxon>Caudoviricetes</taxon>
        <taxon>Peduoviridae</taxon>
        <taxon>Maltschvirus</taxon>
        <taxon>Maltschvirus maltsch</taxon>
    </lineage>
</organism>
<reference evidence="3" key="1">
    <citation type="submission" date="2020-05" db="EMBL/GenBank/DDBJ databases">
        <authorList>
            <person name="Chiriac C."/>
            <person name="Salcher M."/>
            <person name="Ghai R."/>
            <person name="Kavagutti S V."/>
        </authorList>
    </citation>
    <scope>NUCLEOTIDE SEQUENCE</scope>
</reference>
<evidence type="ECO:0000313" key="3">
    <source>
        <dbReference type="EMBL" id="CAB4187581.1"/>
    </source>
</evidence>